<evidence type="ECO:0000256" key="3">
    <source>
        <dbReference type="ARBA" id="ARBA00022705"/>
    </source>
</evidence>
<dbReference type="Gene3D" id="1.20.272.10">
    <property type="match status" value="1"/>
</dbReference>
<dbReference type="SUPFAM" id="SSF48019">
    <property type="entry name" value="post-AAA+ oligomerization domain-like"/>
    <property type="match status" value="1"/>
</dbReference>
<dbReference type="InterPro" id="IPR027417">
    <property type="entry name" value="P-loop_NTPase"/>
</dbReference>
<dbReference type="FunFam" id="1.20.272.10:FF:000002">
    <property type="entry name" value="Replication factor C subunit 3"/>
    <property type="match status" value="1"/>
</dbReference>
<dbReference type="AlphaFoldDB" id="A0A6B2L8M3"/>
<dbReference type="GO" id="GO:0005663">
    <property type="term" value="C:DNA replication factor C complex"/>
    <property type="evidence" value="ECO:0007669"/>
    <property type="project" value="TreeGrafter"/>
</dbReference>
<dbReference type="CDD" id="cd00009">
    <property type="entry name" value="AAA"/>
    <property type="match status" value="1"/>
</dbReference>
<evidence type="ECO:0000256" key="1">
    <source>
        <dbReference type="ARBA" id="ARBA00004123"/>
    </source>
</evidence>
<keyword evidence="3" id="KW-0235">DNA replication</keyword>
<dbReference type="InterPro" id="IPR050238">
    <property type="entry name" value="DNA_Rep/Repair_Clamp_Loader"/>
</dbReference>
<dbReference type="SMART" id="SM00382">
    <property type="entry name" value="AAA"/>
    <property type="match status" value="1"/>
</dbReference>
<proteinExistence type="inferred from homology"/>
<dbReference type="Pfam" id="PF22534">
    <property type="entry name" value="RFC_C"/>
    <property type="match status" value="1"/>
</dbReference>
<keyword evidence="4" id="KW-0539">Nucleus</keyword>
<evidence type="ECO:0000256" key="2">
    <source>
        <dbReference type="ARBA" id="ARBA00005378"/>
    </source>
</evidence>
<comment type="similarity">
    <text evidence="2">Belongs to the activator 1 small subunits family.</text>
</comment>
<dbReference type="EMBL" id="GIBP01004276">
    <property type="protein sequence ID" value="NDV33245.1"/>
    <property type="molecule type" value="Transcribed_RNA"/>
</dbReference>
<dbReference type="FunFam" id="1.10.8.60:FF:000030">
    <property type="entry name" value="replication factor C subunit 3"/>
    <property type="match status" value="1"/>
</dbReference>
<dbReference type="SUPFAM" id="SSF52540">
    <property type="entry name" value="P-loop containing nucleoside triphosphate hydrolases"/>
    <property type="match status" value="1"/>
</dbReference>
<dbReference type="Gene3D" id="3.40.50.300">
    <property type="entry name" value="P-loop containing nucleotide triphosphate hydrolases"/>
    <property type="match status" value="1"/>
</dbReference>
<evidence type="ECO:0000259" key="5">
    <source>
        <dbReference type="SMART" id="SM00382"/>
    </source>
</evidence>
<dbReference type="PANTHER" id="PTHR11669:SF1">
    <property type="entry name" value="REPLICATION FACTOR C SUBUNIT 3"/>
    <property type="match status" value="1"/>
</dbReference>
<feature type="domain" description="AAA+ ATPase" evidence="5">
    <location>
        <begin position="33"/>
        <end position="189"/>
    </location>
</feature>
<sequence>MLFVDKYRPHALTDCDYHSKLSNRLDHLAKAEDFPHCLFYGQSGAGKKTRVLGLLRSLYGPGVEKVKTDIRSFQVRSTTLEVTTISSPFHIEINPSESGIHDKVIVQEIVKEIAQSQPLDVSPDSRGFKVVLLNEVDKLSLEAQAGLRRTMEKYMKSCRMILCCTSITKVIPALRSRCLCIRIAAPTSPEICAVLQSVATKEKFTLPPHFAALIAKKSNRNLRKALLMLETCKMDQYPFVQGQKIQLPEWEEFIQGLALQITGEQSPKRLLLVRNKVYELLVHCIPAEMILKKLTQVLLENADTYLRYELTHWAAFYEHRIQQGSKPIFHIEAFVAKYMSVYKSYIIKRNIS</sequence>
<dbReference type="GO" id="GO:0006271">
    <property type="term" value="P:DNA strand elongation involved in DNA replication"/>
    <property type="evidence" value="ECO:0007669"/>
    <property type="project" value="UniProtKB-ARBA"/>
</dbReference>
<evidence type="ECO:0000256" key="4">
    <source>
        <dbReference type="ARBA" id="ARBA00023242"/>
    </source>
</evidence>
<dbReference type="InterPro" id="IPR003593">
    <property type="entry name" value="AAA+_ATPase"/>
</dbReference>
<dbReference type="PANTHER" id="PTHR11669">
    <property type="entry name" value="REPLICATION FACTOR C / DNA POLYMERASE III GAMMA-TAU SUBUNIT"/>
    <property type="match status" value="1"/>
</dbReference>
<dbReference type="GO" id="GO:0003689">
    <property type="term" value="F:DNA clamp loader activity"/>
    <property type="evidence" value="ECO:0007669"/>
    <property type="project" value="TreeGrafter"/>
</dbReference>
<accession>A0A6B2L8M3</accession>
<name>A0A6B2L8M3_9EUKA</name>
<protein>
    <recommendedName>
        <fullName evidence="5">AAA+ ATPase domain-containing protein</fullName>
    </recommendedName>
</protein>
<organism evidence="6">
    <name type="scientific">Arcella intermedia</name>
    <dbReference type="NCBI Taxonomy" id="1963864"/>
    <lineage>
        <taxon>Eukaryota</taxon>
        <taxon>Amoebozoa</taxon>
        <taxon>Tubulinea</taxon>
        <taxon>Elardia</taxon>
        <taxon>Arcellinida</taxon>
        <taxon>Sphaerothecina</taxon>
        <taxon>Arcellidae</taxon>
        <taxon>Arcella</taxon>
    </lineage>
</organism>
<dbReference type="Pfam" id="PF13177">
    <property type="entry name" value="DNA_pol3_delta2"/>
    <property type="match status" value="1"/>
</dbReference>
<dbReference type="GO" id="GO:0006281">
    <property type="term" value="P:DNA repair"/>
    <property type="evidence" value="ECO:0007669"/>
    <property type="project" value="UniProtKB-ARBA"/>
</dbReference>
<dbReference type="Gene3D" id="1.10.8.60">
    <property type="match status" value="1"/>
</dbReference>
<dbReference type="FunFam" id="3.40.50.300:FF:000136">
    <property type="entry name" value="Replication factor C subunit 5"/>
    <property type="match status" value="1"/>
</dbReference>
<evidence type="ECO:0000313" key="6">
    <source>
        <dbReference type="EMBL" id="NDV33245.1"/>
    </source>
</evidence>
<dbReference type="GO" id="GO:0005634">
    <property type="term" value="C:nucleus"/>
    <property type="evidence" value="ECO:0007669"/>
    <property type="project" value="UniProtKB-SubCell"/>
</dbReference>
<reference evidence="6" key="1">
    <citation type="journal article" date="2020" name="J. Eukaryot. Microbiol.">
        <title>De novo Sequencing, Assembly and Annotation of the Transcriptome for the Free-Living Testate Amoeba Arcella intermedia.</title>
        <authorList>
            <person name="Ribeiro G.M."/>
            <person name="Porfirio-Sousa A.L."/>
            <person name="Maurer-Alcala X.X."/>
            <person name="Katz L.A."/>
            <person name="Lahr D.J.G."/>
        </authorList>
    </citation>
    <scope>NUCLEOTIDE SEQUENCE</scope>
</reference>
<dbReference type="GO" id="GO:0003677">
    <property type="term" value="F:DNA binding"/>
    <property type="evidence" value="ECO:0007669"/>
    <property type="project" value="InterPro"/>
</dbReference>
<dbReference type="Pfam" id="PF21960">
    <property type="entry name" value="RCF1-5-like_lid"/>
    <property type="match status" value="1"/>
</dbReference>
<comment type="subcellular location">
    <subcellularLocation>
        <location evidence="1">Nucleus</location>
    </subcellularLocation>
</comment>
<dbReference type="InterPro" id="IPR008921">
    <property type="entry name" value="DNA_pol3_clamp-load_cplx_C"/>
</dbReference>